<reference evidence="3" key="1">
    <citation type="submission" date="2020-12" db="EMBL/GenBank/DDBJ databases">
        <title>Metabolic potential, ecology and presence of endohyphal bacteria is reflected in genomic diversity of Mucoromycotina.</title>
        <authorList>
            <person name="Muszewska A."/>
            <person name="Okrasinska A."/>
            <person name="Steczkiewicz K."/>
            <person name="Drgas O."/>
            <person name="Orlowska M."/>
            <person name="Perlinska-Lenart U."/>
            <person name="Aleksandrzak-Piekarczyk T."/>
            <person name="Szatraj K."/>
            <person name="Zielenkiewicz U."/>
            <person name="Pilsyk S."/>
            <person name="Malc E."/>
            <person name="Mieczkowski P."/>
            <person name="Kruszewska J.S."/>
            <person name="Biernat P."/>
            <person name="Pawlowska J."/>
        </authorList>
    </citation>
    <scope>NUCLEOTIDE SEQUENCE</scope>
    <source>
        <strain evidence="3">WA0000051536</strain>
    </source>
</reference>
<protein>
    <recommendedName>
        <fullName evidence="2">Serine aminopeptidase S33 domain-containing protein</fullName>
    </recommendedName>
</protein>
<dbReference type="PANTHER" id="PTHR16138">
    <property type="entry name" value="MYCOPHENOLIC ACID ACYL-GLUCURONIDE ESTERASE, MITOCHONDRIAL"/>
    <property type="match status" value="1"/>
</dbReference>
<comment type="caution">
    <text evidence="3">The sequence shown here is derived from an EMBL/GenBank/DDBJ whole genome shotgun (WGS) entry which is preliminary data.</text>
</comment>
<dbReference type="InterPro" id="IPR029058">
    <property type="entry name" value="AB_hydrolase_fold"/>
</dbReference>
<gene>
    <name evidence="3" type="ORF">INT44_007205</name>
</gene>
<evidence type="ECO:0000259" key="2">
    <source>
        <dbReference type="Pfam" id="PF12146"/>
    </source>
</evidence>
<dbReference type="InterPro" id="IPR022742">
    <property type="entry name" value="Hydrolase_4"/>
</dbReference>
<evidence type="ECO:0000313" key="3">
    <source>
        <dbReference type="EMBL" id="KAG2176542.1"/>
    </source>
</evidence>
<dbReference type="Pfam" id="PF12146">
    <property type="entry name" value="Hydrolase_4"/>
    <property type="match status" value="1"/>
</dbReference>
<dbReference type="InterPro" id="IPR052382">
    <property type="entry name" value="ABHD10_acyl-thioesterase"/>
</dbReference>
<name>A0A8H7UCJ3_9FUNG</name>
<feature type="domain" description="Serine aminopeptidase S33" evidence="2">
    <location>
        <begin position="79"/>
        <end position="147"/>
    </location>
</feature>
<dbReference type="SUPFAM" id="SSF53474">
    <property type="entry name" value="alpha/beta-Hydrolases"/>
    <property type="match status" value="1"/>
</dbReference>
<organism evidence="3 4">
    <name type="scientific">Umbelopsis vinacea</name>
    <dbReference type="NCBI Taxonomy" id="44442"/>
    <lineage>
        <taxon>Eukaryota</taxon>
        <taxon>Fungi</taxon>
        <taxon>Fungi incertae sedis</taxon>
        <taxon>Mucoromycota</taxon>
        <taxon>Mucoromycotina</taxon>
        <taxon>Umbelopsidomycetes</taxon>
        <taxon>Umbelopsidales</taxon>
        <taxon>Umbelopsidaceae</taxon>
        <taxon>Umbelopsis</taxon>
    </lineage>
</organism>
<dbReference type="OrthoDB" id="408373at2759"/>
<dbReference type="AlphaFoldDB" id="A0A8H7UCJ3"/>
<dbReference type="PANTHER" id="PTHR16138:SF7">
    <property type="entry name" value="PALMITOYL-PROTEIN THIOESTERASE ABHD10, MITOCHONDRIAL"/>
    <property type="match status" value="1"/>
</dbReference>
<evidence type="ECO:0000256" key="1">
    <source>
        <dbReference type="ARBA" id="ARBA00022801"/>
    </source>
</evidence>
<accession>A0A8H7UCJ3</accession>
<evidence type="ECO:0000313" key="4">
    <source>
        <dbReference type="Proteomes" id="UP000612746"/>
    </source>
</evidence>
<keyword evidence="1" id="KW-0378">Hydrolase</keyword>
<dbReference type="GO" id="GO:0004553">
    <property type="term" value="F:hydrolase activity, hydrolyzing O-glycosyl compounds"/>
    <property type="evidence" value="ECO:0007669"/>
    <property type="project" value="TreeGrafter"/>
</dbReference>
<sequence length="277" mass="30687">MNSAKLPKRQTENLSLMTTFARVPGCLKTLHTRNGSTIRYYLQSIAAQDQHAPTICFIPGFRSFAFQSLKSEFLLSLSVKQGCSFLTWDHASQGESTAASCPSVKLWYDDALEVLNQVPSGKLFLVGASMGAWISLLVANRGPATIKDRLLGIVGIGAGINFTEDWLNNEVPVNDPAYVWKRPTEYHANGHYEIPVKMLLDSRECLMLEDEISIPCPVTFVHGRKDADSKLENVVSFAKKIPTASVQIIEDGDHRLSKESDLTCIEQAIIQMIEANK</sequence>
<dbReference type="Proteomes" id="UP000612746">
    <property type="component" value="Unassembled WGS sequence"/>
</dbReference>
<proteinExistence type="predicted"/>
<dbReference type="Gene3D" id="3.40.50.1820">
    <property type="entry name" value="alpha/beta hydrolase"/>
    <property type="match status" value="1"/>
</dbReference>
<dbReference type="EMBL" id="JAEPRA010000013">
    <property type="protein sequence ID" value="KAG2176542.1"/>
    <property type="molecule type" value="Genomic_DNA"/>
</dbReference>
<keyword evidence="4" id="KW-1185">Reference proteome</keyword>